<keyword evidence="2" id="KW-0547">Nucleotide-binding</keyword>
<dbReference type="PANTHER" id="PTHR46239">
    <property type="entry name" value="DNA REPAIR PROTEIN RAD51 HOMOLOG 3 RAD51C"/>
    <property type="match status" value="1"/>
</dbReference>
<reference evidence="9" key="1">
    <citation type="submission" date="2021-01" db="EMBL/GenBank/DDBJ databases">
        <authorList>
            <person name="Corre E."/>
            <person name="Pelletier E."/>
            <person name="Niang G."/>
            <person name="Scheremetjew M."/>
            <person name="Finn R."/>
            <person name="Kale V."/>
            <person name="Holt S."/>
            <person name="Cochrane G."/>
            <person name="Meng A."/>
            <person name="Brown T."/>
            <person name="Cohen L."/>
        </authorList>
    </citation>
    <scope>NUCLEOTIDE SEQUENCE</scope>
    <source>
        <strain evidence="9">NIES-2562</strain>
    </source>
</reference>
<dbReference type="AlphaFoldDB" id="A0A7S3DLM5"/>
<evidence type="ECO:0000256" key="4">
    <source>
        <dbReference type="ARBA" id="ARBA00022840"/>
    </source>
</evidence>
<comment type="subcellular location">
    <subcellularLocation>
        <location evidence="1">Nucleus</location>
    </subcellularLocation>
</comment>
<evidence type="ECO:0000259" key="8">
    <source>
        <dbReference type="PROSITE" id="PS50162"/>
    </source>
</evidence>
<dbReference type="EMBL" id="HBIB01034872">
    <property type="protein sequence ID" value="CAE0260360.1"/>
    <property type="molecule type" value="Transcribed_RNA"/>
</dbReference>
<name>A0A7S3DLM5_9EUKA</name>
<accession>A0A7S3DLM5</accession>
<dbReference type="Pfam" id="PF08423">
    <property type="entry name" value="Rad51"/>
    <property type="match status" value="1"/>
</dbReference>
<dbReference type="Gene3D" id="3.40.50.300">
    <property type="entry name" value="P-loop containing nucleotide triphosphate hydrolases"/>
    <property type="match status" value="1"/>
</dbReference>
<dbReference type="GO" id="GO:0000400">
    <property type="term" value="F:four-way junction DNA binding"/>
    <property type="evidence" value="ECO:0007669"/>
    <property type="project" value="TreeGrafter"/>
</dbReference>
<dbReference type="GO" id="GO:0000707">
    <property type="term" value="P:meiotic DNA recombinase assembly"/>
    <property type="evidence" value="ECO:0007669"/>
    <property type="project" value="TreeGrafter"/>
</dbReference>
<feature type="domain" description="RecA family profile 1" evidence="8">
    <location>
        <begin position="107"/>
        <end position="298"/>
    </location>
</feature>
<evidence type="ECO:0000256" key="6">
    <source>
        <dbReference type="ARBA" id="ARBA00023242"/>
    </source>
</evidence>
<evidence type="ECO:0000256" key="1">
    <source>
        <dbReference type="ARBA" id="ARBA00004123"/>
    </source>
</evidence>
<evidence type="ECO:0000313" key="9">
    <source>
        <dbReference type="EMBL" id="CAE0260360.1"/>
    </source>
</evidence>
<dbReference type="GO" id="GO:0007131">
    <property type="term" value="P:reciprocal meiotic recombination"/>
    <property type="evidence" value="ECO:0007669"/>
    <property type="project" value="TreeGrafter"/>
</dbReference>
<dbReference type="PIRSF" id="PIRSF005856">
    <property type="entry name" value="Rad51"/>
    <property type="match status" value="1"/>
</dbReference>
<dbReference type="GO" id="GO:0005524">
    <property type="term" value="F:ATP binding"/>
    <property type="evidence" value="ECO:0007669"/>
    <property type="project" value="UniProtKB-KW"/>
</dbReference>
<keyword evidence="4" id="KW-0067">ATP-binding</keyword>
<protein>
    <recommendedName>
        <fullName evidence="7">DNA repair protein RAD51 homolog 3</fullName>
    </recommendedName>
</protein>
<keyword evidence="5" id="KW-0234">DNA repair</keyword>
<evidence type="ECO:0000256" key="5">
    <source>
        <dbReference type="ARBA" id="ARBA00023204"/>
    </source>
</evidence>
<gene>
    <name evidence="9" type="ORF">PBIL07802_LOCUS22639</name>
</gene>
<dbReference type="CDD" id="cd19492">
    <property type="entry name" value="Rad51C"/>
    <property type="match status" value="1"/>
</dbReference>
<dbReference type="InterPro" id="IPR027417">
    <property type="entry name" value="P-loop_NTPase"/>
</dbReference>
<evidence type="ECO:0000256" key="2">
    <source>
        <dbReference type="ARBA" id="ARBA00022741"/>
    </source>
</evidence>
<dbReference type="GO" id="GO:0008821">
    <property type="term" value="F:crossover junction DNA endonuclease activity"/>
    <property type="evidence" value="ECO:0007669"/>
    <property type="project" value="TreeGrafter"/>
</dbReference>
<dbReference type="PROSITE" id="PS50162">
    <property type="entry name" value="RECA_2"/>
    <property type="match status" value="1"/>
</dbReference>
<dbReference type="GO" id="GO:0033063">
    <property type="term" value="C:Rad51B-Rad51C-Rad51D-XRCC2 complex"/>
    <property type="evidence" value="ECO:0007669"/>
    <property type="project" value="TreeGrafter"/>
</dbReference>
<dbReference type="SUPFAM" id="SSF52540">
    <property type="entry name" value="P-loop containing nucleoside triphosphate hydrolases"/>
    <property type="match status" value="1"/>
</dbReference>
<dbReference type="GO" id="GO:0140664">
    <property type="term" value="F:ATP-dependent DNA damage sensor activity"/>
    <property type="evidence" value="ECO:0007669"/>
    <property type="project" value="InterPro"/>
</dbReference>
<dbReference type="GO" id="GO:0005657">
    <property type="term" value="C:replication fork"/>
    <property type="evidence" value="ECO:0007669"/>
    <property type="project" value="TreeGrafter"/>
</dbReference>
<organism evidence="9">
    <name type="scientific">Palpitomonas bilix</name>
    <dbReference type="NCBI Taxonomy" id="652834"/>
    <lineage>
        <taxon>Eukaryota</taxon>
        <taxon>Eukaryota incertae sedis</taxon>
    </lineage>
</organism>
<dbReference type="GO" id="GO:0033065">
    <property type="term" value="C:Rad51C-XRCC3 complex"/>
    <property type="evidence" value="ECO:0007669"/>
    <property type="project" value="TreeGrafter"/>
</dbReference>
<sequence>MPLPEVGDCCSFRVVVMLIQLEIRNFLLSLKPSTRAILAGEYTKSLREFASTTALALSQATRLSPEDANEALNRAKRYLGYEQMPQQMNGRGSQVLSQSALEIFNEKRGKIITFCQGMDSMLGGGVSLREMTEFSGIPGIGKTQLAMQLCANVQIPAFFGGVEGEALYVDTEGSFTPERMNDIAIALHKHLLHMVKSRGKKPEHAKRIDEMCAEEMLKKVFVVRCFDLKKQIGLIGELPNFLRSRPKVRLVVFDSIAFHFRHDLDDHQQRNRLVASAAADLQSVAKKHNVAVVAINQVTTKVEDDSSSIVPALGEAWAHACTTRIFLYFKDSFRVAHLFKSPSLPEETCLYRVGVEGIRGVPRGEKRQRDE</sequence>
<dbReference type="InterPro" id="IPR052093">
    <property type="entry name" value="HR_Repair_Mediator"/>
</dbReference>
<keyword evidence="3" id="KW-0227">DNA damage</keyword>
<dbReference type="InterPro" id="IPR013632">
    <property type="entry name" value="Rad51_C"/>
</dbReference>
<dbReference type="InterPro" id="IPR020588">
    <property type="entry name" value="RecA_ATP-bd"/>
</dbReference>
<evidence type="ECO:0000256" key="3">
    <source>
        <dbReference type="ARBA" id="ARBA00022763"/>
    </source>
</evidence>
<evidence type="ECO:0000256" key="7">
    <source>
        <dbReference type="ARBA" id="ARBA00040674"/>
    </source>
</evidence>
<dbReference type="InterPro" id="IPR016467">
    <property type="entry name" value="DNA_recomb/repair_RecA-like"/>
</dbReference>
<dbReference type="PANTHER" id="PTHR46239:SF1">
    <property type="entry name" value="DNA REPAIR PROTEIN RAD51 HOMOLOG 3"/>
    <property type="match status" value="1"/>
</dbReference>
<keyword evidence="6" id="KW-0539">Nucleus</keyword>
<proteinExistence type="predicted"/>